<dbReference type="PANTHER" id="PTHR42700">
    <property type="entry name" value="SULFATE ADENYLYLTRANSFERASE"/>
    <property type="match status" value="1"/>
</dbReference>
<evidence type="ECO:0000256" key="1">
    <source>
        <dbReference type="ARBA" id="ARBA00001823"/>
    </source>
</evidence>
<evidence type="ECO:0000259" key="9">
    <source>
        <dbReference type="Pfam" id="PF01583"/>
    </source>
</evidence>
<dbReference type="HAMAP" id="MF_00065">
    <property type="entry name" value="Adenylyl_sulf_kinase"/>
    <property type="match status" value="1"/>
</dbReference>
<keyword evidence="7" id="KW-0597">Phosphoprotein</keyword>
<keyword evidence="5 7" id="KW-0547">Nucleotide-binding</keyword>
<dbReference type="AlphaFoldDB" id="A0A0S8JMF4"/>
<feature type="active site" description="Phosphoserine intermediate" evidence="7">
    <location>
        <position position="85"/>
    </location>
</feature>
<comment type="function">
    <text evidence="7 8">Catalyzes the synthesis of activated sulfate.</text>
</comment>
<evidence type="ECO:0000256" key="5">
    <source>
        <dbReference type="ARBA" id="ARBA00022741"/>
    </source>
</evidence>
<gene>
    <name evidence="7" type="primary">cysC</name>
    <name evidence="10" type="ORF">AMJ71_04765</name>
</gene>
<comment type="caution">
    <text evidence="10">The sequence shown here is derived from an EMBL/GenBank/DDBJ whole genome shotgun (WGS) entry which is preliminary data.</text>
</comment>
<evidence type="ECO:0000313" key="11">
    <source>
        <dbReference type="Proteomes" id="UP000051035"/>
    </source>
</evidence>
<dbReference type="Pfam" id="PF01583">
    <property type="entry name" value="APS_kinase"/>
    <property type="match status" value="1"/>
</dbReference>
<evidence type="ECO:0000256" key="6">
    <source>
        <dbReference type="ARBA" id="ARBA00022840"/>
    </source>
</evidence>
<dbReference type="GO" id="GO:0070814">
    <property type="term" value="P:hydrogen sulfide biosynthetic process"/>
    <property type="evidence" value="ECO:0007669"/>
    <property type="project" value="UniProtKB-UniRule"/>
</dbReference>
<dbReference type="PANTHER" id="PTHR42700:SF1">
    <property type="entry name" value="SULFATE ADENYLYLTRANSFERASE"/>
    <property type="match status" value="1"/>
</dbReference>
<evidence type="ECO:0000256" key="3">
    <source>
        <dbReference type="ARBA" id="ARBA00012121"/>
    </source>
</evidence>
<sequence>MAKGFTVWFTGLPCSGKTTVSQIVEKEIRATGRNVEVLDGDVVRTNLSKGLGFSKEDRDTNIKRIAFVCKLLTRNGAATIAAAISPYRAIRDHARMEIGNFVEVYVRCPVEVCEQRDVKGMYKKARAGEIQGFTGIDDPYEEPLAPEVVVDTDKEAPGESAQKVMAKLRELGYLGEGETAEGGEGGYTKEEEEKVKERLTNLGYL</sequence>
<feature type="domain" description="APS kinase" evidence="9">
    <location>
        <begin position="3"/>
        <end position="151"/>
    </location>
</feature>
<proteinExistence type="inferred from homology"/>
<dbReference type="InterPro" id="IPR050512">
    <property type="entry name" value="Sulf_AdTrans/APS_kinase"/>
</dbReference>
<dbReference type="NCBIfam" id="NF003013">
    <property type="entry name" value="PRK03846.1"/>
    <property type="match status" value="1"/>
</dbReference>
<dbReference type="GO" id="GO:0005737">
    <property type="term" value="C:cytoplasm"/>
    <property type="evidence" value="ECO:0007669"/>
    <property type="project" value="TreeGrafter"/>
</dbReference>
<feature type="binding site" evidence="7">
    <location>
        <begin position="11"/>
        <end position="18"/>
    </location>
    <ligand>
        <name>ATP</name>
        <dbReference type="ChEBI" id="CHEBI:30616"/>
    </ligand>
</feature>
<dbReference type="EC" id="2.7.1.25" evidence="3 7"/>
<dbReference type="GO" id="GO:0004020">
    <property type="term" value="F:adenylylsulfate kinase activity"/>
    <property type="evidence" value="ECO:0007669"/>
    <property type="project" value="UniProtKB-UniRule"/>
</dbReference>
<keyword evidence="4 7" id="KW-0808">Transferase</keyword>
<name>A0A0S8JMF4_UNCT6</name>
<dbReference type="InterPro" id="IPR027417">
    <property type="entry name" value="P-loop_NTPase"/>
</dbReference>
<evidence type="ECO:0000256" key="7">
    <source>
        <dbReference type="HAMAP-Rule" id="MF_00065"/>
    </source>
</evidence>
<accession>A0A0S8JMF4</accession>
<comment type="pathway">
    <text evidence="2 7 8">Sulfur metabolism; hydrogen sulfide biosynthesis; sulfite from sulfate: step 2/3.</text>
</comment>
<dbReference type="GO" id="GO:0004781">
    <property type="term" value="F:sulfate adenylyltransferase (ATP) activity"/>
    <property type="evidence" value="ECO:0007669"/>
    <property type="project" value="TreeGrafter"/>
</dbReference>
<reference evidence="10 11" key="1">
    <citation type="journal article" date="2015" name="Microbiome">
        <title>Genomic resolution of linkages in carbon, nitrogen, and sulfur cycling among widespread estuary sediment bacteria.</title>
        <authorList>
            <person name="Baker B.J."/>
            <person name="Lazar C.S."/>
            <person name="Teske A.P."/>
            <person name="Dick G.J."/>
        </authorList>
    </citation>
    <scope>NUCLEOTIDE SEQUENCE [LARGE SCALE GENOMIC DNA]</scope>
    <source>
        <strain evidence="10">SM1_40</strain>
    </source>
</reference>
<dbReference type="Gene3D" id="3.40.50.300">
    <property type="entry name" value="P-loop containing nucleotide triphosphate hydrolases"/>
    <property type="match status" value="1"/>
</dbReference>
<comment type="catalytic activity">
    <reaction evidence="1 7 8">
        <text>adenosine 5'-phosphosulfate + ATP = 3'-phosphoadenylyl sulfate + ADP + H(+)</text>
        <dbReference type="Rhea" id="RHEA:24152"/>
        <dbReference type="ChEBI" id="CHEBI:15378"/>
        <dbReference type="ChEBI" id="CHEBI:30616"/>
        <dbReference type="ChEBI" id="CHEBI:58243"/>
        <dbReference type="ChEBI" id="CHEBI:58339"/>
        <dbReference type="ChEBI" id="CHEBI:456216"/>
        <dbReference type="EC" id="2.7.1.25"/>
    </reaction>
</comment>
<comment type="similarity">
    <text evidence="7 8">Belongs to the APS kinase family.</text>
</comment>
<dbReference type="NCBIfam" id="NF002059">
    <property type="entry name" value="PRK00889.1"/>
    <property type="match status" value="1"/>
</dbReference>
<evidence type="ECO:0000256" key="2">
    <source>
        <dbReference type="ARBA" id="ARBA00004806"/>
    </source>
</evidence>
<organism evidence="10 11">
    <name type="scientific">candidate division TA06 bacterium SM1_40</name>
    <dbReference type="NCBI Taxonomy" id="1703773"/>
    <lineage>
        <taxon>Bacteria</taxon>
        <taxon>Bacteria division TA06</taxon>
    </lineage>
</organism>
<protein>
    <recommendedName>
        <fullName evidence="3 7">Adenylyl-sulfate kinase</fullName>
        <ecNumber evidence="3 7">2.7.1.25</ecNumber>
    </recommendedName>
    <alternativeName>
        <fullName evidence="7">APS kinase</fullName>
    </alternativeName>
    <alternativeName>
        <fullName evidence="7">ATP adenosine-5'-phosphosulfate 3'-phosphotransferase</fullName>
    </alternativeName>
    <alternativeName>
        <fullName evidence="7">Adenosine-5'-phosphosulfate kinase</fullName>
    </alternativeName>
</protein>
<evidence type="ECO:0000256" key="4">
    <source>
        <dbReference type="ARBA" id="ARBA00022679"/>
    </source>
</evidence>
<keyword evidence="7 8" id="KW-0418">Kinase</keyword>
<dbReference type="UniPathway" id="UPA00140">
    <property type="reaction ID" value="UER00205"/>
</dbReference>
<dbReference type="InterPro" id="IPR059117">
    <property type="entry name" value="APS_kinase_dom"/>
</dbReference>
<dbReference type="EMBL" id="LJVA01000043">
    <property type="protein sequence ID" value="KPL10012.1"/>
    <property type="molecule type" value="Genomic_DNA"/>
</dbReference>
<dbReference type="GO" id="GO:0010134">
    <property type="term" value="P:sulfate assimilation via adenylyl sulfate reduction"/>
    <property type="evidence" value="ECO:0007669"/>
    <property type="project" value="TreeGrafter"/>
</dbReference>
<dbReference type="GO" id="GO:0005524">
    <property type="term" value="F:ATP binding"/>
    <property type="evidence" value="ECO:0007669"/>
    <property type="project" value="UniProtKB-UniRule"/>
</dbReference>
<keyword evidence="6 7" id="KW-0067">ATP-binding</keyword>
<dbReference type="Proteomes" id="UP000051035">
    <property type="component" value="Unassembled WGS sequence"/>
</dbReference>
<dbReference type="SUPFAM" id="SSF52540">
    <property type="entry name" value="P-loop containing nucleoside triphosphate hydrolases"/>
    <property type="match status" value="1"/>
</dbReference>
<evidence type="ECO:0000313" key="10">
    <source>
        <dbReference type="EMBL" id="KPL10012.1"/>
    </source>
</evidence>
<dbReference type="FunFam" id="3.40.50.300:FF:000802">
    <property type="entry name" value="Sulfate adenylyltransferase"/>
    <property type="match status" value="1"/>
</dbReference>
<dbReference type="NCBIfam" id="TIGR00455">
    <property type="entry name" value="apsK"/>
    <property type="match status" value="1"/>
</dbReference>
<dbReference type="GO" id="GO:0019379">
    <property type="term" value="P:sulfate assimilation, phosphoadenylyl sulfate reduction by phosphoadenylyl-sulfate reductase (thioredoxin)"/>
    <property type="evidence" value="ECO:0007669"/>
    <property type="project" value="TreeGrafter"/>
</dbReference>
<dbReference type="PATRIC" id="fig|1703773.3.peg.1498"/>
<evidence type="ECO:0000256" key="8">
    <source>
        <dbReference type="RuleBase" id="RU004347"/>
    </source>
</evidence>
<dbReference type="InterPro" id="IPR002891">
    <property type="entry name" value="APS"/>
</dbReference>
<dbReference type="CDD" id="cd02027">
    <property type="entry name" value="APSK"/>
    <property type="match status" value="1"/>
</dbReference>